<gene>
    <name evidence="13" type="ORF">FSP39_016433</name>
</gene>
<dbReference type="PRINTS" id="PR00480">
    <property type="entry name" value="ASTACIN"/>
</dbReference>
<evidence type="ECO:0000259" key="12">
    <source>
        <dbReference type="PROSITE" id="PS51864"/>
    </source>
</evidence>
<dbReference type="Pfam" id="PF01400">
    <property type="entry name" value="Astacin"/>
    <property type="match status" value="1"/>
</dbReference>
<evidence type="ECO:0000256" key="10">
    <source>
        <dbReference type="SAM" id="MobiDB-lite"/>
    </source>
</evidence>
<dbReference type="EC" id="3.4.24.-" evidence="9"/>
<reference evidence="13" key="1">
    <citation type="submission" date="2019-08" db="EMBL/GenBank/DDBJ databases">
        <title>The improved chromosome-level genome for the pearl oyster Pinctada fucata martensii using PacBio sequencing and Hi-C.</title>
        <authorList>
            <person name="Zheng Z."/>
        </authorList>
    </citation>
    <scope>NUCLEOTIDE SEQUENCE</scope>
    <source>
        <strain evidence="13">ZZ-2019</strain>
        <tissue evidence="13">Adductor muscle</tissue>
    </source>
</reference>
<evidence type="ECO:0000256" key="4">
    <source>
        <dbReference type="ARBA" id="ARBA00022833"/>
    </source>
</evidence>
<evidence type="ECO:0000313" key="13">
    <source>
        <dbReference type="EMBL" id="KAK3088232.1"/>
    </source>
</evidence>
<dbReference type="Proteomes" id="UP001186944">
    <property type="component" value="Unassembled WGS sequence"/>
</dbReference>
<organism evidence="13 14">
    <name type="scientific">Pinctada imbricata</name>
    <name type="common">Atlantic pearl-oyster</name>
    <name type="synonym">Pinctada martensii</name>
    <dbReference type="NCBI Taxonomy" id="66713"/>
    <lineage>
        <taxon>Eukaryota</taxon>
        <taxon>Metazoa</taxon>
        <taxon>Spiralia</taxon>
        <taxon>Lophotrochozoa</taxon>
        <taxon>Mollusca</taxon>
        <taxon>Bivalvia</taxon>
        <taxon>Autobranchia</taxon>
        <taxon>Pteriomorphia</taxon>
        <taxon>Pterioida</taxon>
        <taxon>Pterioidea</taxon>
        <taxon>Pteriidae</taxon>
        <taxon>Pinctada</taxon>
    </lineage>
</organism>
<dbReference type="PROSITE" id="PS01180">
    <property type="entry name" value="CUB"/>
    <property type="match status" value="1"/>
</dbReference>
<feature type="domain" description="CUB" evidence="11">
    <location>
        <begin position="279"/>
        <end position="398"/>
    </location>
</feature>
<feature type="binding site" evidence="8">
    <location>
        <position position="127"/>
    </location>
    <ligand>
        <name>Zn(2+)</name>
        <dbReference type="ChEBI" id="CHEBI:29105"/>
        <note>catalytic</note>
    </ligand>
</feature>
<dbReference type="InterPro" id="IPR006026">
    <property type="entry name" value="Peptidase_Metallo"/>
</dbReference>
<keyword evidence="1 8" id="KW-0645">Protease</keyword>
<comment type="caution">
    <text evidence="13">The sequence shown here is derived from an EMBL/GenBank/DDBJ whole genome shotgun (WGS) entry which is preliminary data.</text>
</comment>
<dbReference type="AlphaFoldDB" id="A0AA88XT68"/>
<dbReference type="SUPFAM" id="SSF49854">
    <property type="entry name" value="Spermadhesin, CUB domain"/>
    <property type="match status" value="1"/>
</dbReference>
<dbReference type="GO" id="GO:0006508">
    <property type="term" value="P:proteolysis"/>
    <property type="evidence" value="ECO:0007669"/>
    <property type="project" value="UniProtKB-KW"/>
</dbReference>
<feature type="compositionally biased region" description="Polar residues" evidence="10">
    <location>
        <begin position="610"/>
        <end position="620"/>
    </location>
</feature>
<evidence type="ECO:0000259" key="11">
    <source>
        <dbReference type="PROSITE" id="PS01180"/>
    </source>
</evidence>
<dbReference type="Gene3D" id="2.60.120.290">
    <property type="entry name" value="Spermadhesin, CUB domain"/>
    <property type="match status" value="1"/>
</dbReference>
<keyword evidence="5 8" id="KW-0482">Metalloprotease</keyword>
<feature type="region of interest" description="Disordered" evidence="10">
    <location>
        <begin position="594"/>
        <end position="630"/>
    </location>
</feature>
<dbReference type="SUPFAM" id="SSF55486">
    <property type="entry name" value="Metalloproteases ('zincins'), catalytic domain"/>
    <property type="match status" value="1"/>
</dbReference>
<keyword evidence="4 8" id="KW-0862">Zinc</keyword>
<name>A0AA88XT68_PINIB</name>
<evidence type="ECO:0000256" key="3">
    <source>
        <dbReference type="ARBA" id="ARBA00022801"/>
    </source>
</evidence>
<comment type="caution">
    <text evidence="7">Lacks conserved residue(s) required for the propagation of feature annotation.</text>
</comment>
<feature type="region of interest" description="Disordered" evidence="10">
    <location>
        <begin position="514"/>
        <end position="535"/>
    </location>
</feature>
<keyword evidence="6 7" id="KW-1015">Disulfide bond</keyword>
<evidence type="ECO:0000256" key="1">
    <source>
        <dbReference type="ARBA" id="ARBA00022670"/>
    </source>
</evidence>
<dbReference type="PANTHER" id="PTHR10127">
    <property type="entry name" value="DISCOIDIN, CUB, EGF, LAMININ , AND ZINC METALLOPROTEASE DOMAIN CONTAINING"/>
    <property type="match status" value="1"/>
</dbReference>
<dbReference type="CDD" id="cd00041">
    <property type="entry name" value="CUB"/>
    <property type="match status" value="1"/>
</dbReference>
<feature type="compositionally biased region" description="Acidic residues" evidence="10">
    <location>
        <begin position="621"/>
        <end position="630"/>
    </location>
</feature>
<keyword evidence="2 8" id="KW-0479">Metal-binding</keyword>
<feature type="compositionally biased region" description="Polar residues" evidence="10">
    <location>
        <begin position="594"/>
        <end position="603"/>
    </location>
</feature>
<dbReference type="SMART" id="SM00235">
    <property type="entry name" value="ZnMc"/>
    <property type="match status" value="1"/>
</dbReference>
<dbReference type="Gene3D" id="3.40.390.10">
    <property type="entry name" value="Collagenase (Catalytic Domain)"/>
    <property type="match status" value="1"/>
</dbReference>
<dbReference type="InterPro" id="IPR000859">
    <property type="entry name" value="CUB_dom"/>
</dbReference>
<dbReference type="PROSITE" id="PS51864">
    <property type="entry name" value="ASTACIN"/>
    <property type="match status" value="1"/>
</dbReference>
<keyword evidence="14" id="KW-1185">Reference proteome</keyword>
<comment type="cofactor">
    <cofactor evidence="8 9">
        <name>Zn(2+)</name>
        <dbReference type="ChEBI" id="CHEBI:29105"/>
    </cofactor>
    <text evidence="8 9">Binds 1 zinc ion per subunit.</text>
</comment>
<evidence type="ECO:0000256" key="9">
    <source>
        <dbReference type="RuleBase" id="RU361183"/>
    </source>
</evidence>
<evidence type="ECO:0000256" key="8">
    <source>
        <dbReference type="PROSITE-ProRule" id="PRU01211"/>
    </source>
</evidence>
<evidence type="ECO:0000256" key="7">
    <source>
        <dbReference type="PROSITE-ProRule" id="PRU00059"/>
    </source>
</evidence>
<dbReference type="EMBL" id="VSWD01000011">
    <property type="protein sequence ID" value="KAK3088232.1"/>
    <property type="molecule type" value="Genomic_DNA"/>
</dbReference>
<dbReference type="InterPro" id="IPR001506">
    <property type="entry name" value="Peptidase_M12A"/>
</dbReference>
<evidence type="ECO:0000313" key="14">
    <source>
        <dbReference type="Proteomes" id="UP001186944"/>
    </source>
</evidence>
<dbReference type="InterPro" id="IPR035914">
    <property type="entry name" value="Sperma_CUB_dom_sf"/>
</dbReference>
<feature type="binding site" evidence="8">
    <location>
        <position position="137"/>
    </location>
    <ligand>
        <name>Zn(2+)</name>
        <dbReference type="ChEBI" id="CHEBI:29105"/>
        <note>catalytic</note>
    </ligand>
</feature>
<feature type="disulfide bond" evidence="7">
    <location>
        <begin position="279"/>
        <end position="306"/>
    </location>
</feature>
<feature type="domain" description="Peptidase M12A" evidence="12">
    <location>
        <begin position="123"/>
        <end position="235"/>
    </location>
</feature>
<dbReference type="SMART" id="SM00042">
    <property type="entry name" value="CUB"/>
    <property type="match status" value="1"/>
</dbReference>
<feature type="active site" evidence="8">
    <location>
        <position position="128"/>
    </location>
</feature>
<keyword evidence="3 8" id="KW-0378">Hydrolase</keyword>
<dbReference type="Pfam" id="PF00431">
    <property type="entry name" value="CUB"/>
    <property type="match status" value="1"/>
</dbReference>
<dbReference type="InterPro" id="IPR024079">
    <property type="entry name" value="MetalloPept_cat_dom_sf"/>
</dbReference>
<protein>
    <recommendedName>
        <fullName evidence="9">Metalloendopeptidase</fullName>
        <ecNumber evidence="9">3.4.24.-</ecNumber>
    </recommendedName>
</protein>
<dbReference type="PANTHER" id="PTHR10127:SF780">
    <property type="entry name" value="METALLOENDOPEPTIDASE"/>
    <property type="match status" value="1"/>
</dbReference>
<dbReference type="GO" id="GO:0008270">
    <property type="term" value="F:zinc ion binding"/>
    <property type="evidence" value="ECO:0007669"/>
    <property type="project" value="UniProtKB-UniRule"/>
</dbReference>
<evidence type="ECO:0000256" key="6">
    <source>
        <dbReference type="ARBA" id="ARBA00023157"/>
    </source>
</evidence>
<proteinExistence type="predicted"/>
<sequence length="630" mass="71238">MYLLSALERRVEKLFKQTNNSSEEESKGSPTDLPYLFEGDIILQPDQAEEILANGKRRRKRKLHANVTMLWEMPIWYTYDEDEYNAESIQEAVRTWEELTCITFKRINYTDLHNKTLQATNQGTLLHELGHVIGFWHEHARPDRDDHVTVDSKAIREGKHYNFIKLTWKEIDDKNISYDVGSIMHYGSKAFAKSIDTPTLVARDPLLQRAFGQRWRLSFSDVKLANTAYCMHICDPSELSKPCQNEGYQDPKNCSRCRCPDGLSGDYCEIIQSHEGEKCGYDMTIKSTNVKVIFGFPNSYNTGQECTWRFRSADHTNLRLRFNGSHMMYLGCTDDPYVSCRDFVEVRYFHSMAATGARFCCFQRNEEVSVLSQGSEMMVIMRTYGPGMKGFEASITIALNVLFRGVSTIRRKAFDASCQRHGCRNLECKNDAGWNIYGHDIGCCGNYDGCCTLATKMCYLHDQMCQCCSFGWLVCGPDCKPEPHCSDSQGSSETISKSVTSVDLSPKHQSAIFTTHDHSQGGVTKPTIIAHSDDNNSHAKNITMTLTSSDPVSNVDNNITFEDYHHNVNGGGMTDQKWNITGVNNQSQKLDSLTDTNKYSNESLLDGGERNSSNQTLSLDNNDEGSGEIP</sequence>
<accession>A0AA88XT68</accession>
<feature type="binding site" evidence="8">
    <location>
        <position position="131"/>
    </location>
    <ligand>
        <name>Zn(2+)</name>
        <dbReference type="ChEBI" id="CHEBI:29105"/>
        <note>catalytic</note>
    </ligand>
</feature>
<evidence type="ECO:0000256" key="5">
    <source>
        <dbReference type="ARBA" id="ARBA00023049"/>
    </source>
</evidence>
<dbReference type="GO" id="GO:0004222">
    <property type="term" value="F:metalloendopeptidase activity"/>
    <property type="evidence" value="ECO:0007669"/>
    <property type="project" value="UniProtKB-UniRule"/>
</dbReference>
<evidence type="ECO:0000256" key="2">
    <source>
        <dbReference type="ARBA" id="ARBA00022723"/>
    </source>
</evidence>